<gene>
    <name evidence="1" type="ORF">B1B_06649</name>
</gene>
<protein>
    <submittedName>
        <fullName evidence="1">Uncharacterized protein</fullName>
    </submittedName>
</protein>
<comment type="caution">
    <text evidence="1">The sequence shown here is derived from an EMBL/GenBank/DDBJ whole genome shotgun (WGS) entry which is preliminary data.</text>
</comment>
<dbReference type="EMBL" id="AUZY01004216">
    <property type="protein sequence ID" value="EQD64229.1"/>
    <property type="molecule type" value="Genomic_DNA"/>
</dbReference>
<dbReference type="AlphaFoldDB" id="T1CE54"/>
<name>T1CE54_9ZZZZ</name>
<reference evidence="1" key="2">
    <citation type="journal article" date="2014" name="ISME J.">
        <title>Microbial stratification in low pH oxic and suboxic macroscopic growths along an acid mine drainage.</title>
        <authorList>
            <person name="Mendez-Garcia C."/>
            <person name="Mesa V."/>
            <person name="Sprenger R.R."/>
            <person name="Richter M."/>
            <person name="Diez M.S."/>
            <person name="Solano J."/>
            <person name="Bargiela R."/>
            <person name="Golyshina O.V."/>
            <person name="Manteca A."/>
            <person name="Ramos J.L."/>
            <person name="Gallego J.R."/>
            <person name="Llorente I."/>
            <person name="Martins Dos Santos V.A."/>
            <person name="Jensen O.N."/>
            <person name="Pelaez A.I."/>
            <person name="Sanchez J."/>
            <person name="Ferrer M."/>
        </authorList>
    </citation>
    <scope>NUCLEOTIDE SEQUENCE</scope>
</reference>
<reference evidence="1" key="1">
    <citation type="submission" date="2013-08" db="EMBL/GenBank/DDBJ databases">
        <authorList>
            <person name="Mendez C."/>
            <person name="Richter M."/>
            <person name="Ferrer M."/>
            <person name="Sanchez J."/>
        </authorList>
    </citation>
    <scope>NUCLEOTIDE SEQUENCE</scope>
</reference>
<organism evidence="1">
    <name type="scientific">mine drainage metagenome</name>
    <dbReference type="NCBI Taxonomy" id="410659"/>
    <lineage>
        <taxon>unclassified sequences</taxon>
        <taxon>metagenomes</taxon>
        <taxon>ecological metagenomes</taxon>
    </lineage>
</organism>
<accession>T1CE54</accession>
<feature type="non-terminal residue" evidence="1">
    <location>
        <position position="83"/>
    </location>
</feature>
<sequence>MITMAKKQKFPTFECLISNTVEEYDSEVENFFLVKNYLSTELAELRQLDPEWEENYVKIIRYLSALGESLVYLKDPPSHDFLI</sequence>
<proteinExistence type="predicted"/>
<evidence type="ECO:0000313" key="1">
    <source>
        <dbReference type="EMBL" id="EQD64229.1"/>
    </source>
</evidence>